<reference evidence="1" key="1">
    <citation type="submission" date="2020-05" db="EMBL/GenBank/DDBJ databases">
        <title>Mycena genomes resolve the evolution of fungal bioluminescence.</title>
        <authorList>
            <person name="Tsai I.J."/>
        </authorList>
    </citation>
    <scope>NUCLEOTIDE SEQUENCE</scope>
    <source>
        <strain evidence="1">CCC161011</strain>
    </source>
</reference>
<dbReference type="AlphaFoldDB" id="A0A8H6XP53"/>
<accession>A0A8H6XP53</accession>
<evidence type="ECO:0000313" key="1">
    <source>
        <dbReference type="EMBL" id="KAF7343926.1"/>
    </source>
</evidence>
<sequence>MSILEADRARIAAIDAHILTSLECSDWGLDSLSALQGEQAALHERLASYKYPVLTLPNEIISEFFAHFLPIYPVCPPLTGTFSPTNLTHICRAWREIAMTTPELWRAIGFYNEGVRSRHKRYISNLWLSRSGALPLSIDINEIWVDATKILSDFLPHCARWEYLELAISSPLATIDRPMSLLRHIDLSLATTPPVFTLPDAPLLRTAILDADFGVAENVILPWAQLTSLTLLCVSASDCGPILRRTTNLLHCELSLFTQGDSEYAGPDVGLPLLESLTLDSPGGRVLGVLSTFVVPALRSLTIEERFLDSVEPIRSLTAFISKSGCTLRKVHFTGKRIEDAEAYREAFPSTEFSFEFDVY</sequence>
<dbReference type="OrthoDB" id="2885618at2759"/>
<organism evidence="1 2">
    <name type="scientific">Mycena venus</name>
    <dbReference type="NCBI Taxonomy" id="2733690"/>
    <lineage>
        <taxon>Eukaryota</taxon>
        <taxon>Fungi</taxon>
        <taxon>Dikarya</taxon>
        <taxon>Basidiomycota</taxon>
        <taxon>Agaricomycotina</taxon>
        <taxon>Agaricomycetes</taxon>
        <taxon>Agaricomycetidae</taxon>
        <taxon>Agaricales</taxon>
        <taxon>Marasmiineae</taxon>
        <taxon>Mycenaceae</taxon>
        <taxon>Mycena</taxon>
    </lineage>
</organism>
<dbReference type="Proteomes" id="UP000620124">
    <property type="component" value="Unassembled WGS sequence"/>
</dbReference>
<comment type="caution">
    <text evidence="1">The sequence shown here is derived from an EMBL/GenBank/DDBJ whole genome shotgun (WGS) entry which is preliminary data.</text>
</comment>
<evidence type="ECO:0000313" key="2">
    <source>
        <dbReference type="Proteomes" id="UP000620124"/>
    </source>
</evidence>
<name>A0A8H6XP53_9AGAR</name>
<proteinExistence type="predicted"/>
<gene>
    <name evidence="1" type="ORF">MVEN_01681300</name>
</gene>
<protein>
    <submittedName>
        <fullName evidence="1">F-box domain-containing protein</fullName>
    </submittedName>
</protein>
<dbReference type="EMBL" id="JACAZI010000015">
    <property type="protein sequence ID" value="KAF7343926.1"/>
    <property type="molecule type" value="Genomic_DNA"/>
</dbReference>
<keyword evidence="2" id="KW-1185">Reference proteome</keyword>